<feature type="chain" id="PRO_5014425513" description="DotA/TraY family protein" evidence="3">
    <location>
        <begin position="20"/>
        <end position="895"/>
    </location>
</feature>
<keyword evidence="2" id="KW-1133">Transmembrane helix</keyword>
<evidence type="ECO:0000256" key="1">
    <source>
        <dbReference type="SAM" id="MobiDB-lite"/>
    </source>
</evidence>
<gene>
    <name evidence="4" type="ORF">C0175_00540</name>
</gene>
<feature type="transmembrane region" description="Helical" evidence="2">
    <location>
        <begin position="452"/>
        <end position="474"/>
    </location>
</feature>
<organism evidence="4 5">
    <name type="scientific">Caldisericum exile</name>
    <dbReference type="NCBI Taxonomy" id="693075"/>
    <lineage>
        <taxon>Bacteria</taxon>
        <taxon>Pseudomonadati</taxon>
        <taxon>Caldisericota/Cryosericota group</taxon>
        <taxon>Caldisericota</taxon>
        <taxon>Caldisericia</taxon>
        <taxon>Caldisericales</taxon>
        <taxon>Caldisericaceae</taxon>
        <taxon>Caldisericum</taxon>
    </lineage>
</organism>
<feature type="transmembrane region" description="Helical" evidence="2">
    <location>
        <begin position="512"/>
        <end position="538"/>
    </location>
</feature>
<feature type="signal peptide" evidence="3">
    <location>
        <begin position="1"/>
        <end position="19"/>
    </location>
</feature>
<name>A0A2J6X9M7_9BACT</name>
<evidence type="ECO:0000256" key="2">
    <source>
        <dbReference type="SAM" id="Phobius"/>
    </source>
</evidence>
<feature type="transmembrane region" description="Helical" evidence="2">
    <location>
        <begin position="558"/>
        <end position="583"/>
    </location>
</feature>
<keyword evidence="2" id="KW-0812">Transmembrane</keyword>
<reference evidence="4 5" key="1">
    <citation type="submission" date="2018-01" db="EMBL/GenBank/DDBJ databases">
        <title>Metagenomic assembled genomes from two thermal pools in the Uzon Caldera, Kamchatka, Russia.</title>
        <authorList>
            <person name="Wilkins L."/>
            <person name="Ettinger C."/>
        </authorList>
    </citation>
    <scope>NUCLEOTIDE SEQUENCE [LARGE SCALE GENOMIC DNA]</scope>
    <source>
        <strain evidence="4">ARK-10</strain>
    </source>
</reference>
<feature type="compositionally biased region" description="Gly residues" evidence="1">
    <location>
        <begin position="691"/>
        <end position="700"/>
    </location>
</feature>
<feature type="transmembrane region" description="Helical" evidence="2">
    <location>
        <begin position="98"/>
        <end position="115"/>
    </location>
</feature>
<dbReference type="NCBIfam" id="TIGR04346">
    <property type="entry name" value="DotA_TraY"/>
    <property type="match status" value="1"/>
</dbReference>
<sequence>MIRIMMILMMALLPSLSFAADSLFTAPDTDKSIQMICAMFGDMDLCKNSSSDVFDNVMLIFNSIILTVGGVLVAYTIFSGTLGTAHDGEMLGKKFSSVWIPIRFATGAALVLPVIGKGYCIMQYLVLWLTFQGVGLADTVWSSYLSANNTIKVATMDLEKPSVNQLAWNLFSSQTCLRAYEKITQDSNKESGMWGETPFGQTPVQSSSGTIIQFGATTQRNGFFNDSCGTLSIDNHEPISSTGIKFSLLSDLSEINANLSSIDSKHKVAVNQLISDIDKAAIAFVANPQTDVSSQVQAAAIAYQTAVKDAASPIVQKLGDLSKLEAESKKQGWALAGTHYINLVSLVDLAQRAMSKTPSASGVSGTINNNYKDQFQSKYLKPMLDLKSKNDGEFGVADSQETIAEQNQSWWKSAMSIFDYEKSLKKIFKLEILAIADTDEHPILVMKKVGSWAGVAAGGLFLKYGISMAALGVTQGSGTSLAIATLPIAMLIFPVLISIFVVLCYVLPMMPFLIFTGLVLGWLVLVVEAVVAAPLWAVMHLTASGDDMVGSGSQGYRLVLSLMLRPVLMIFGLIASFTILTVFGKFVNSIFFEAFAISQTSSNFLMTLIGALVLPLIYCGFMWSLMKKCFEIIHIIPDQILNWFGGAGQQLGSYGGALGGNGSSTYVAANAMAHMGGNALGGIRGMKDGAGGASGEGGKLGNAPVSGLKNSAPISKPETVKEPQVNESSSIVEKALAQNSENPDISSFEGQAISSKMDNANSSLGGETSSEGMKFNESMHADLDKGFAFNEAFSKNIETSLNDKFGEGSGKLLNQATGGKFEGDSFNRSVEQLKNVSSHYEKRGLVADEVKQKTSSLIQAASTSFETNSETRGDKTINDFVDKALSYSQQKDNAK</sequence>
<comment type="caution">
    <text evidence="4">The sequence shown here is derived from an EMBL/GenBank/DDBJ whole genome shotgun (WGS) entry which is preliminary data.</text>
</comment>
<dbReference type="AlphaFoldDB" id="A0A2J6X9M7"/>
<feature type="transmembrane region" description="Helical" evidence="2">
    <location>
        <begin position="604"/>
        <end position="626"/>
    </location>
</feature>
<feature type="region of interest" description="Disordered" evidence="1">
    <location>
        <begin position="691"/>
        <end position="727"/>
    </location>
</feature>
<dbReference type="InterPro" id="IPR027628">
    <property type="entry name" value="DotA_TraY"/>
</dbReference>
<evidence type="ECO:0000313" key="4">
    <source>
        <dbReference type="EMBL" id="PMP84161.1"/>
    </source>
</evidence>
<keyword evidence="3" id="KW-0732">Signal</keyword>
<accession>A0A2J6X9M7</accession>
<dbReference type="Proteomes" id="UP000236910">
    <property type="component" value="Unassembled WGS sequence"/>
</dbReference>
<proteinExistence type="predicted"/>
<dbReference type="EMBL" id="PNIX01000033">
    <property type="protein sequence ID" value="PMP84161.1"/>
    <property type="molecule type" value="Genomic_DNA"/>
</dbReference>
<evidence type="ECO:0008006" key="6">
    <source>
        <dbReference type="Google" id="ProtNLM"/>
    </source>
</evidence>
<evidence type="ECO:0000313" key="5">
    <source>
        <dbReference type="Proteomes" id="UP000236910"/>
    </source>
</evidence>
<feature type="transmembrane region" description="Helical" evidence="2">
    <location>
        <begin position="57"/>
        <end position="78"/>
    </location>
</feature>
<protein>
    <recommendedName>
        <fullName evidence="6">DotA/TraY family protein</fullName>
    </recommendedName>
</protein>
<keyword evidence="2" id="KW-0472">Membrane</keyword>
<feature type="transmembrane region" description="Helical" evidence="2">
    <location>
        <begin position="480"/>
        <end position="505"/>
    </location>
</feature>
<evidence type="ECO:0000256" key="3">
    <source>
        <dbReference type="SAM" id="SignalP"/>
    </source>
</evidence>